<evidence type="ECO:0000313" key="3">
    <source>
        <dbReference type="EMBL" id="PKI37048.1"/>
    </source>
</evidence>
<dbReference type="AlphaFoldDB" id="A0A2I0HZD3"/>
<reference evidence="3 4" key="1">
    <citation type="submission" date="2017-11" db="EMBL/GenBank/DDBJ databases">
        <title>De-novo sequencing of pomegranate (Punica granatum L.) genome.</title>
        <authorList>
            <person name="Akparov Z."/>
            <person name="Amiraslanov A."/>
            <person name="Hajiyeva S."/>
            <person name="Abbasov M."/>
            <person name="Kaur K."/>
            <person name="Hamwieh A."/>
            <person name="Solovyev V."/>
            <person name="Salamov A."/>
            <person name="Braich B."/>
            <person name="Kosarev P."/>
            <person name="Mahmoud A."/>
            <person name="Hajiyev E."/>
            <person name="Babayeva S."/>
            <person name="Izzatullayeva V."/>
            <person name="Mammadov A."/>
            <person name="Mammadov A."/>
            <person name="Sharifova S."/>
            <person name="Ojaghi J."/>
            <person name="Eynullazada K."/>
            <person name="Bayramov B."/>
            <person name="Abdulazimova A."/>
            <person name="Shahmuradov I."/>
        </authorList>
    </citation>
    <scope>NUCLEOTIDE SEQUENCE [LARGE SCALE GENOMIC DNA]</scope>
    <source>
        <strain evidence="4">cv. AG2017</strain>
        <tissue evidence="3">Leaf</tissue>
    </source>
</reference>
<organism evidence="3 4">
    <name type="scientific">Punica granatum</name>
    <name type="common">Pomegranate</name>
    <dbReference type="NCBI Taxonomy" id="22663"/>
    <lineage>
        <taxon>Eukaryota</taxon>
        <taxon>Viridiplantae</taxon>
        <taxon>Streptophyta</taxon>
        <taxon>Embryophyta</taxon>
        <taxon>Tracheophyta</taxon>
        <taxon>Spermatophyta</taxon>
        <taxon>Magnoliopsida</taxon>
        <taxon>eudicotyledons</taxon>
        <taxon>Gunneridae</taxon>
        <taxon>Pentapetalae</taxon>
        <taxon>rosids</taxon>
        <taxon>malvids</taxon>
        <taxon>Myrtales</taxon>
        <taxon>Lythraceae</taxon>
        <taxon>Punica</taxon>
    </lineage>
</organism>
<evidence type="ECO:0000313" key="4">
    <source>
        <dbReference type="Proteomes" id="UP000233551"/>
    </source>
</evidence>
<feature type="coiled-coil region" evidence="1">
    <location>
        <begin position="171"/>
        <end position="198"/>
    </location>
</feature>
<dbReference type="Proteomes" id="UP000233551">
    <property type="component" value="Unassembled WGS sequence"/>
</dbReference>
<keyword evidence="4" id="KW-1185">Reference proteome</keyword>
<accession>A0A2I0HZD3</accession>
<protein>
    <submittedName>
        <fullName evidence="3">Uncharacterized protein</fullName>
    </submittedName>
</protein>
<feature type="region of interest" description="Disordered" evidence="2">
    <location>
        <begin position="1"/>
        <end position="30"/>
    </location>
</feature>
<proteinExistence type="predicted"/>
<keyword evidence="1" id="KW-0175">Coiled coil</keyword>
<comment type="caution">
    <text evidence="3">The sequence shown here is derived from an EMBL/GenBank/DDBJ whole genome shotgun (WGS) entry which is preliminary data.</text>
</comment>
<evidence type="ECO:0000256" key="1">
    <source>
        <dbReference type="SAM" id="Coils"/>
    </source>
</evidence>
<gene>
    <name evidence="3" type="ORF">CRG98_042561</name>
</gene>
<dbReference type="EMBL" id="PGOL01004579">
    <property type="protein sequence ID" value="PKI37048.1"/>
    <property type="molecule type" value="Genomic_DNA"/>
</dbReference>
<sequence>MKQVGHKKTSYKANLGDGDTAAATNETRPSDVLVDGANEETRASQCQVRGAQLLQGPWQHFPYADDLAKIQVTPPGGIAFRPPPVRPNMMPHLRAPITKETIEDIRSFLIHINLGLSQSYNGKGQRDGFDVIKDQTDVTEDRIDVTRYEFDVPRDELDVTRDEFNVIRDEFDVTRDELDVTRDELDETRDELDVTRDKFDVTSDEFDVTRDEFDVTFFSVT</sequence>
<evidence type="ECO:0000256" key="2">
    <source>
        <dbReference type="SAM" id="MobiDB-lite"/>
    </source>
</evidence>
<name>A0A2I0HZD3_PUNGR</name>
<feature type="compositionally biased region" description="Basic residues" evidence="2">
    <location>
        <begin position="1"/>
        <end position="10"/>
    </location>
</feature>